<dbReference type="Proteomes" id="UP000325081">
    <property type="component" value="Unassembled WGS sequence"/>
</dbReference>
<proteinExistence type="predicted"/>
<accession>A0A5A7PYR1</accession>
<protein>
    <submittedName>
        <fullName evidence="1">H(+)-ATPase 4</fullName>
    </submittedName>
</protein>
<sequence length="134" mass="15158">MMRSGYLRNVERLAEEEDELDAKKIMRRVSTNRLTASGITKRHQHGRAPLTQVVDFHRPPYLVRVIYGIGSGYSSLGGGDAAKPSPKIVDEYGPLIHTVKLHTLHPTIANLQPEDLKLHTVHENIAFEQFHDQQ</sequence>
<reference evidence="2" key="1">
    <citation type="journal article" date="2019" name="Curr. Biol.">
        <title>Genome Sequence of Striga asiatica Provides Insight into the Evolution of Plant Parasitism.</title>
        <authorList>
            <person name="Yoshida S."/>
            <person name="Kim S."/>
            <person name="Wafula E.K."/>
            <person name="Tanskanen J."/>
            <person name="Kim Y.M."/>
            <person name="Honaas L."/>
            <person name="Yang Z."/>
            <person name="Spallek T."/>
            <person name="Conn C.E."/>
            <person name="Ichihashi Y."/>
            <person name="Cheong K."/>
            <person name="Cui S."/>
            <person name="Der J.P."/>
            <person name="Gundlach H."/>
            <person name="Jiao Y."/>
            <person name="Hori C."/>
            <person name="Ishida J.K."/>
            <person name="Kasahara H."/>
            <person name="Kiba T."/>
            <person name="Kim M.S."/>
            <person name="Koo N."/>
            <person name="Laohavisit A."/>
            <person name="Lee Y.H."/>
            <person name="Lumba S."/>
            <person name="McCourt P."/>
            <person name="Mortimer J.C."/>
            <person name="Mutuku J.M."/>
            <person name="Nomura T."/>
            <person name="Sasaki-Sekimoto Y."/>
            <person name="Seto Y."/>
            <person name="Wang Y."/>
            <person name="Wakatake T."/>
            <person name="Sakakibara H."/>
            <person name="Demura T."/>
            <person name="Yamaguchi S."/>
            <person name="Yoneyama K."/>
            <person name="Manabe R.I."/>
            <person name="Nelson D.C."/>
            <person name="Schulman A.H."/>
            <person name="Timko M.P."/>
            <person name="dePamphilis C.W."/>
            <person name="Choi D."/>
            <person name="Shirasu K."/>
        </authorList>
    </citation>
    <scope>NUCLEOTIDE SEQUENCE [LARGE SCALE GENOMIC DNA]</scope>
    <source>
        <strain evidence="2">cv. UVA1</strain>
    </source>
</reference>
<evidence type="ECO:0000313" key="1">
    <source>
        <dbReference type="EMBL" id="GER37682.1"/>
    </source>
</evidence>
<organism evidence="1 2">
    <name type="scientific">Striga asiatica</name>
    <name type="common">Asiatic witchweed</name>
    <name type="synonym">Buchnera asiatica</name>
    <dbReference type="NCBI Taxonomy" id="4170"/>
    <lineage>
        <taxon>Eukaryota</taxon>
        <taxon>Viridiplantae</taxon>
        <taxon>Streptophyta</taxon>
        <taxon>Embryophyta</taxon>
        <taxon>Tracheophyta</taxon>
        <taxon>Spermatophyta</taxon>
        <taxon>Magnoliopsida</taxon>
        <taxon>eudicotyledons</taxon>
        <taxon>Gunneridae</taxon>
        <taxon>Pentapetalae</taxon>
        <taxon>asterids</taxon>
        <taxon>lamiids</taxon>
        <taxon>Lamiales</taxon>
        <taxon>Orobanchaceae</taxon>
        <taxon>Buchnereae</taxon>
        <taxon>Striga</taxon>
    </lineage>
</organism>
<dbReference type="EMBL" id="BKCP01005405">
    <property type="protein sequence ID" value="GER37682.1"/>
    <property type="molecule type" value="Genomic_DNA"/>
</dbReference>
<name>A0A5A7PYR1_STRAF</name>
<dbReference type="AlphaFoldDB" id="A0A5A7PYR1"/>
<evidence type="ECO:0000313" key="2">
    <source>
        <dbReference type="Proteomes" id="UP000325081"/>
    </source>
</evidence>
<comment type="caution">
    <text evidence="1">The sequence shown here is derived from an EMBL/GenBank/DDBJ whole genome shotgun (WGS) entry which is preliminary data.</text>
</comment>
<gene>
    <name evidence="1" type="ORF">STAS_14109</name>
</gene>
<keyword evidence="2" id="KW-1185">Reference proteome</keyword>